<evidence type="ECO:0000259" key="4">
    <source>
        <dbReference type="PROSITE" id="PS50887"/>
    </source>
</evidence>
<dbReference type="SMART" id="SM00267">
    <property type="entry name" value="GGDEF"/>
    <property type="match status" value="1"/>
</dbReference>
<dbReference type="NCBIfam" id="TIGR00254">
    <property type="entry name" value="GGDEF"/>
    <property type="match status" value="1"/>
</dbReference>
<feature type="domain" description="GGDEF" evidence="4">
    <location>
        <begin position="370"/>
        <end position="506"/>
    </location>
</feature>
<dbReference type="PROSITE" id="PS50887">
    <property type="entry name" value="GGDEF"/>
    <property type="match status" value="1"/>
</dbReference>
<dbReference type="PATRIC" id="fig|929558.5.peg.2341"/>
<keyword evidence="6" id="KW-1185">Reference proteome</keyword>
<gene>
    <name evidence="5" type="ORF">SMGD1_2351</name>
</gene>
<dbReference type="HOGENOM" id="CLU_538524_0_0_7"/>
<feature type="transmembrane region" description="Helical" evidence="3">
    <location>
        <begin position="295"/>
        <end position="319"/>
    </location>
</feature>
<keyword evidence="3" id="KW-0472">Membrane</keyword>
<dbReference type="STRING" id="929558.SMGD1_2351"/>
<dbReference type="CDD" id="cd01949">
    <property type="entry name" value="GGDEF"/>
    <property type="match status" value="1"/>
</dbReference>
<proteinExistence type="predicted"/>
<dbReference type="SUPFAM" id="SSF103190">
    <property type="entry name" value="Sensory domain-like"/>
    <property type="match status" value="1"/>
</dbReference>
<feature type="transmembrane region" description="Helical" evidence="3">
    <location>
        <begin position="6"/>
        <end position="32"/>
    </location>
</feature>
<dbReference type="InterPro" id="IPR029150">
    <property type="entry name" value="dCache_3"/>
</dbReference>
<evidence type="ECO:0000256" key="3">
    <source>
        <dbReference type="SAM" id="Phobius"/>
    </source>
</evidence>
<dbReference type="InterPro" id="IPR000160">
    <property type="entry name" value="GGDEF_dom"/>
</dbReference>
<evidence type="ECO:0000313" key="5">
    <source>
        <dbReference type="EMBL" id="EHP30874.1"/>
    </source>
</evidence>
<dbReference type="GO" id="GO:0043709">
    <property type="term" value="P:cell adhesion involved in single-species biofilm formation"/>
    <property type="evidence" value="ECO:0007669"/>
    <property type="project" value="TreeGrafter"/>
</dbReference>
<dbReference type="SUPFAM" id="SSF55073">
    <property type="entry name" value="Nucleotide cyclase"/>
    <property type="match status" value="1"/>
</dbReference>
<dbReference type="GO" id="GO:1902201">
    <property type="term" value="P:negative regulation of bacterial-type flagellum-dependent cell motility"/>
    <property type="evidence" value="ECO:0007669"/>
    <property type="project" value="TreeGrafter"/>
</dbReference>
<dbReference type="InterPro" id="IPR050469">
    <property type="entry name" value="Diguanylate_Cyclase"/>
</dbReference>
<dbReference type="OrthoDB" id="5347817at2"/>
<dbReference type="PANTHER" id="PTHR45138">
    <property type="entry name" value="REGULATORY COMPONENTS OF SENSORY TRANSDUCTION SYSTEM"/>
    <property type="match status" value="1"/>
</dbReference>
<protein>
    <recommendedName>
        <fullName evidence="1">diguanylate cyclase</fullName>
        <ecNumber evidence="1">2.7.7.65</ecNumber>
    </recommendedName>
</protein>
<dbReference type="Gene3D" id="3.30.450.20">
    <property type="entry name" value="PAS domain"/>
    <property type="match status" value="1"/>
</dbReference>
<evidence type="ECO:0000313" key="6">
    <source>
        <dbReference type="Proteomes" id="UP000006431"/>
    </source>
</evidence>
<evidence type="ECO:0000256" key="2">
    <source>
        <dbReference type="ARBA" id="ARBA00034247"/>
    </source>
</evidence>
<dbReference type="GO" id="GO:0052621">
    <property type="term" value="F:diguanylate cyclase activity"/>
    <property type="evidence" value="ECO:0007669"/>
    <property type="project" value="UniProtKB-EC"/>
</dbReference>
<evidence type="ECO:0000256" key="1">
    <source>
        <dbReference type="ARBA" id="ARBA00012528"/>
    </source>
</evidence>
<comment type="caution">
    <text evidence="5">The sequence shown here is derived from an EMBL/GenBank/DDBJ whole genome shotgun (WGS) entry which is preliminary data.</text>
</comment>
<dbReference type="FunFam" id="3.30.70.270:FF:000001">
    <property type="entry name" value="Diguanylate cyclase domain protein"/>
    <property type="match status" value="1"/>
</dbReference>
<name>B6BML0_SULGG</name>
<dbReference type="AlphaFoldDB" id="B6BML0"/>
<dbReference type="PANTHER" id="PTHR45138:SF9">
    <property type="entry name" value="DIGUANYLATE CYCLASE DGCM-RELATED"/>
    <property type="match status" value="1"/>
</dbReference>
<keyword evidence="3" id="KW-1133">Transmembrane helix</keyword>
<accession>H1FYQ9</accession>
<keyword evidence="3" id="KW-0812">Transmembrane</keyword>
<dbReference type="EC" id="2.7.7.65" evidence="1"/>
<dbReference type="eggNOG" id="COG3706">
    <property type="taxonomic scope" value="Bacteria"/>
</dbReference>
<dbReference type="InterPro" id="IPR029151">
    <property type="entry name" value="Sensor-like_sf"/>
</dbReference>
<organism evidence="5 6">
    <name type="scientific">Sulfurimonas gotlandica (strain DSM 19862 / JCM 16533 / GD1)</name>
    <dbReference type="NCBI Taxonomy" id="929558"/>
    <lineage>
        <taxon>Bacteria</taxon>
        <taxon>Pseudomonadati</taxon>
        <taxon>Campylobacterota</taxon>
        <taxon>Epsilonproteobacteria</taxon>
        <taxon>Campylobacterales</taxon>
        <taxon>Sulfurimonadaceae</taxon>
        <taxon>Sulfurimonas</taxon>
    </lineage>
</organism>
<dbReference type="InterPro" id="IPR043128">
    <property type="entry name" value="Rev_trsase/Diguanyl_cyclase"/>
</dbReference>
<dbReference type="Proteomes" id="UP000006431">
    <property type="component" value="Unassembled WGS sequence"/>
</dbReference>
<sequence>MDKLNIVLRVVFPFVLGLLLIASVSIFGMYYLQKQHIKKQSYKVFENVSTILSQTITSDIENFVGTIELLKKDPKIIKYFKEKDRDRLFLYLYQIYSDFNEMYNITHFYFHNIDKTNFIRIHNRDKHSDYIDRITLSKAFETANYSSGIEFGIYHNLTLRVVAPIFNEDELIGFIELGKDIDYLTRRLSKSLNGEIIFTISKDMISKENFEVWTKQAAKNIYYKELDDFYVIDSSIKYIRSELQDLLNSRNDISNIEVVNGRHTFHVNSTPFRDVTGKEIGKLYVLLDTSDEFKFLISLIIEMSLIVGAIIIAMIFYYWKYVKKTEKKLNKAHEKIHSLSIKDGLTMLYNRHFFNDNVPLQINNAARNKKKITFLMIDADNFKKYNDNYGHVKGDIVLKEIANTCKELFQRSTDMCYRVGGEEFVVVFESENDEYSHSMAEKLCKSIENLDIEHKYNDGYNRVTVSIGMCTSDVQEITNFDHIYANADKALYLSKENGRNRVTKYC</sequence>
<dbReference type="GO" id="GO:0005886">
    <property type="term" value="C:plasma membrane"/>
    <property type="evidence" value="ECO:0007669"/>
    <property type="project" value="TreeGrafter"/>
</dbReference>
<accession>B6BML0</accession>
<dbReference type="Pfam" id="PF14827">
    <property type="entry name" value="dCache_3"/>
    <property type="match status" value="1"/>
</dbReference>
<comment type="catalytic activity">
    <reaction evidence="2">
        <text>2 GTP = 3',3'-c-di-GMP + 2 diphosphate</text>
        <dbReference type="Rhea" id="RHEA:24898"/>
        <dbReference type="ChEBI" id="CHEBI:33019"/>
        <dbReference type="ChEBI" id="CHEBI:37565"/>
        <dbReference type="ChEBI" id="CHEBI:58805"/>
        <dbReference type="EC" id="2.7.7.65"/>
    </reaction>
</comment>
<dbReference type="Pfam" id="PF00990">
    <property type="entry name" value="GGDEF"/>
    <property type="match status" value="1"/>
</dbReference>
<dbReference type="EMBL" id="AFRZ01000001">
    <property type="protein sequence ID" value="EHP30874.1"/>
    <property type="molecule type" value="Genomic_DNA"/>
</dbReference>
<reference evidence="5 6" key="1">
    <citation type="journal article" date="2012" name="Proc. Natl. Acad. Sci. U.S.A.">
        <title>Genome and physiology of a model Epsilonproteobacterium responsible for sulfide detoxification in marine oxygen depletion zones.</title>
        <authorList>
            <person name="Grote J."/>
            <person name="Schott T."/>
            <person name="Bruckner C.G."/>
            <person name="Glockner F.O."/>
            <person name="Jost G."/>
            <person name="Teeling H."/>
            <person name="Labrenz M."/>
            <person name="Jurgens K."/>
        </authorList>
    </citation>
    <scope>NUCLEOTIDE SEQUENCE [LARGE SCALE GENOMIC DNA]</scope>
    <source>
        <strain evidence="5 6">GD1</strain>
    </source>
</reference>
<dbReference type="Gene3D" id="3.30.70.270">
    <property type="match status" value="1"/>
</dbReference>
<dbReference type="InterPro" id="IPR029787">
    <property type="entry name" value="Nucleotide_cyclase"/>
</dbReference>